<evidence type="ECO:0000256" key="2">
    <source>
        <dbReference type="ARBA" id="ARBA00023012"/>
    </source>
</evidence>
<dbReference type="InterPro" id="IPR001867">
    <property type="entry name" value="OmpR/PhoB-type_DNA-bd"/>
</dbReference>
<accession>A0A158KNI4</accession>
<dbReference type="CDD" id="cd00383">
    <property type="entry name" value="trans_reg_C"/>
    <property type="match status" value="1"/>
</dbReference>
<gene>
    <name evidence="10" type="ORF">AWB68_06454</name>
</gene>
<comment type="caution">
    <text evidence="10">The sequence shown here is derived from an EMBL/GenBank/DDBJ whole genome shotgun (WGS) entry which is preliminary data.</text>
</comment>
<reference evidence="10" key="1">
    <citation type="submission" date="2016-01" db="EMBL/GenBank/DDBJ databases">
        <authorList>
            <person name="Peeters C."/>
        </authorList>
    </citation>
    <scope>NUCLEOTIDE SEQUENCE [LARGE SCALE GENOMIC DNA]</scope>
    <source>
        <strain evidence="10">LMG 22940</strain>
    </source>
</reference>
<evidence type="ECO:0000259" key="9">
    <source>
        <dbReference type="PROSITE" id="PS51755"/>
    </source>
</evidence>
<dbReference type="InterPro" id="IPR011006">
    <property type="entry name" value="CheY-like_superfamily"/>
</dbReference>
<evidence type="ECO:0000313" key="11">
    <source>
        <dbReference type="Proteomes" id="UP000054770"/>
    </source>
</evidence>
<dbReference type="InterPro" id="IPR001789">
    <property type="entry name" value="Sig_transdc_resp-reg_receiver"/>
</dbReference>
<dbReference type="Gene3D" id="3.40.50.2300">
    <property type="match status" value="1"/>
</dbReference>
<dbReference type="Gene3D" id="6.10.250.690">
    <property type="match status" value="1"/>
</dbReference>
<feature type="DNA-binding region" description="OmpR/PhoB-type" evidence="7">
    <location>
        <begin position="122"/>
        <end position="218"/>
    </location>
</feature>
<evidence type="ECO:0000256" key="6">
    <source>
        <dbReference type="PROSITE-ProRule" id="PRU00169"/>
    </source>
</evidence>
<dbReference type="RefSeq" id="WP_087648396.1">
    <property type="nucleotide sequence ID" value="NZ_FCON02000117.1"/>
</dbReference>
<evidence type="ECO:0000256" key="7">
    <source>
        <dbReference type="PROSITE-ProRule" id="PRU01091"/>
    </source>
</evidence>
<keyword evidence="1 6" id="KW-0597">Phosphoprotein</keyword>
<feature type="modified residue" description="4-aspartylphosphate" evidence="6">
    <location>
        <position position="51"/>
    </location>
</feature>
<evidence type="ECO:0000256" key="1">
    <source>
        <dbReference type="ARBA" id="ARBA00022553"/>
    </source>
</evidence>
<dbReference type="PROSITE" id="PS51755">
    <property type="entry name" value="OMPR_PHOB"/>
    <property type="match status" value="1"/>
</dbReference>
<keyword evidence="5" id="KW-0804">Transcription</keyword>
<keyword evidence="11" id="KW-1185">Reference proteome</keyword>
<organism evidence="10 11">
    <name type="scientific">Caballeronia choica</name>
    <dbReference type="NCBI Taxonomy" id="326476"/>
    <lineage>
        <taxon>Bacteria</taxon>
        <taxon>Pseudomonadati</taxon>
        <taxon>Pseudomonadota</taxon>
        <taxon>Betaproteobacteria</taxon>
        <taxon>Burkholderiales</taxon>
        <taxon>Burkholderiaceae</taxon>
        <taxon>Caballeronia</taxon>
    </lineage>
</organism>
<dbReference type="SMART" id="SM00862">
    <property type="entry name" value="Trans_reg_C"/>
    <property type="match status" value="1"/>
</dbReference>
<name>A0A158KNI4_9BURK</name>
<dbReference type="SMART" id="SM00448">
    <property type="entry name" value="REC"/>
    <property type="match status" value="1"/>
</dbReference>
<sequence length="227" mass="24755">MRVLLIEDDVQIGTSLLRALKDADYAVDWVRDGVAGSEAMSAASYTVVLLDLGLPSMTGIELLRRARAAGNAVPVLILTARDDLETRVQGLDVGADDYVLKPFDTPELLARIRAVLRRKAGYAVSRLGDEFISLNLDERTLTCGGTAGALSAREFALMLALMERPGTIFSRDQLEDRLYGWGKEIESNAIDVLIHSVRKKFGPGVIRNVRGLGWTVMLGAAAREEPK</sequence>
<evidence type="ECO:0000256" key="4">
    <source>
        <dbReference type="ARBA" id="ARBA00023125"/>
    </source>
</evidence>
<dbReference type="InterPro" id="IPR036388">
    <property type="entry name" value="WH-like_DNA-bd_sf"/>
</dbReference>
<feature type="domain" description="Response regulatory" evidence="8">
    <location>
        <begin position="2"/>
        <end position="116"/>
    </location>
</feature>
<dbReference type="PANTHER" id="PTHR48111">
    <property type="entry name" value="REGULATOR OF RPOS"/>
    <property type="match status" value="1"/>
</dbReference>
<evidence type="ECO:0000313" key="10">
    <source>
        <dbReference type="EMBL" id="SAL82273.1"/>
    </source>
</evidence>
<dbReference type="PROSITE" id="PS50110">
    <property type="entry name" value="RESPONSE_REGULATORY"/>
    <property type="match status" value="1"/>
</dbReference>
<dbReference type="AlphaFoldDB" id="A0A158KNI4"/>
<evidence type="ECO:0000259" key="8">
    <source>
        <dbReference type="PROSITE" id="PS50110"/>
    </source>
</evidence>
<protein>
    <submittedName>
        <fullName evidence="10">Two component transcriptional regulator</fullName>
    </submittedName>
</protein>
<dbReference type="GO" id="GO:0032993">
    <property type="term" value="C:protein-DNA complex"/>
    <property type="evidence" value="ECO:0007669"/>
    <property type="project" value="TreeGrafter"/>
</dbReference>
<evidence type="ECO:0000256" key="5">
    <source>
        <dbReference type="ARBA" id="ARBA00023163"/>
    </source>
</evidence>
<dbReference type="EMBL" id="FCON02000117">
    <property type="protein sequence ID" value="SAL82273.1"/>
    <property type="molecule type" value="Genomic_DNA"/>
</dbReference>
<dbReference type="GO" id="GO:0000156">
    <property type="term" value="F:phosphorelay response regulator activity"/>
    <property type="evidence" value="ECO:0007669"/>
    <property type="project" value="TreeGrafter"/>
</dbReference>
<dbReference type="FunFam" id="3.40.50.2300:FF:000002">
    <property type="entry name" value="DNA-binding response regulator PhoP"/>
    <property type="match status" value="1"/>
</dbReference>
<keyword evidence="4 7" id="KW-0238">DNA-binding</keyword>
<dbReference type="GO" id="GO:0005829">
    <property type="term" value="C:cytosol"/>
    <property type="evidence" value="ECO:0007669"/>
    <property type="project" value="TreeGrafter"/>
</dbReference>
<evidence type="ECO:0000256" key="3">
    <source>
        <dbReference type="ARBA" id="ARBA00023015"/>
    </source>
</evidence>
<dbReference type="OrthoDB" id="9802426at2"/>
<dbReference type="Proteomes" id="UP000054770">
    <property type="component" value="Unassembled WGS sequence"/>
</dbReference>
<keyword evidence="2" id="KW-0902">Two-component regulatory system</keyword>
<dbReference type="Pfam" id="PF00486">
    <property type="entry name" value="Trans_reg_C"/>
    <property type="match status" value="1"/>
</dbReference>
<feature type="domain" description="OmpR/PhoB-type" evidence="9">
    <location>
        <begin position="122"/>
        <end position="218"/>
    </location>
</feature>
<dbReference type="Pfam" id="PF00072">
    <property type="entry name" value="Response_reg"/>
    <property type="match status" value="1"/>
</dbReference>
<dbReference type="GO" id="GO:0000976">
    <property type="term" value="F:transcription cis-regulatory region binding"/>
    <property type="evidence" value="ECO:0007669"/>
    <property type="project" value="TreeGrafter"/>
</dbReference>
<proteinExistence type="predicted"/>
<dbReference type="CDD" id="cd17624">
    <property type="entry name" value="REC_OmpR_PmrA-like"/>
    <property type="match status" value="1"/>
</dbReference>
<dbReference type="InterPro" id="IPR039420">
    <property type="entry name" value="WalR-like"/>
</dbReference>
<dbReference type="GO" id="GO:0006355">
    <property type="term" value="P:regulation of DNA-templated transcription"/>
    <property type="evidence" value="ECO:0007669"/>
    <property type="project" value="InterPro"/>
</dbReference>
<keyword evidence="3" id="KW-0805">Transcription regulation</keyword>
<dbReference type="Gene3D" id="1.10.10.10">
    <property type="entry name" value="Winged helix-like DNA-binding domain superfamily/Winged helix DNA-binding domain"/>
    <property type="match status" value="1"/>
</dbReference>
<dbReference type="SUPFAM" id="SSF52172">
    <property type="entry name" value="CheY-like"/>
    <property type="match status" value="1"/>
</dbReference>
<dbReference type="PANTHER" id="PTHR48111:SF67">
    <property type="entry name" value="TRANSCRIPTIONAL REGULATORY PROTEIN TCTD"/>
    <property type="match status" value="1"/>
</dbReference>